<keyword evidence="4" id="KW-1185">Reference proteome</keyword>
<evidence type="ECO:0000313" key="4">
    <source>
        <dbReference type="Proteomes" id="UP001190700"/>
    </source>
</evidence>
<keyword evidence="2" id="KW-0472">Membrane</keyword>
<feature type="non-terminal residue" evidence="3">
    <location>
        <position position="1"/>
    </location>
</feature>
<dbReference type="AlphaFoldDB" id="A0AAE0G6Z1"/>
<reference evidence="3 4" key="1">
    <citation type="journal article" date="2015" name="Genome Biol. Evol.">
        <title>Comparative Genomics of a Bacterivorous Green Alga Reveals Evolutionary Causalities and Consequences of Phago-Mixotrophic Mode of Nutrition.</title>
        <authorList>
            <person name="Burns J.A."/>
            <person name="Paasch A."/>
            <person name="Narechania A."/>
            <person name="Kim E."/>
        </authorList>
    </citation>
    <scope>NUCLEOTIDE SEQUENCE [LARGE SCALE GENOMIC DNA]</scope>
    <source>
        <strain evidence="3 4">PLY_AMNH</strain>
    </source>
</reference>
<evidence type="ECO:0000256" key="1">
    <source>
        <dbReference type="SAM" id="MobiDB-lite"/>
    </source>
</evidence>
<dbReference type="Proteomes" id="UP001190700">
    <property type="component" value="Unassembled WGS sequence"/>
</dbReference>
<accession>A0AAE0G6Z1</accession>
<feature type="compositionally biased region" description="Pro residues" evidence="1">
    <location>
        <begin position="76"/>
        <end position="87"/>
    </location>
</feature>
<keyword evidence="2" id="KW-0812">Transmembrane</keyword>
<dbReference type="EMBL" id="LGRX02008801">
    <property type="protein sequence ID" value="KAK3272770.1"/>
    <property type="molecule type" value="Genomic_DNA"/>
</dbReference>
<evidence type="ECO:0000256" key="2">
    <source>
        <dbReference type="SAM" id="Phobius"/>
    </source>
</evidence>
<feature type="transmembrane region" description="Helical" evidence="2">
    <location>
        <begin position="98"/>
        <end position="118"/>
    </location>
</feature>
<protein>
    <submittedName>
        <fullName evidence="3">Uncharacterized protein</fullName>
    </submittedName>
</protein>
<proteinExistence type="predicted"/>
<gene>
    <name evidence="3" type="ORF">CYMTET_18950</name>
</gene>
<sequence length="247" mass="26907">VCLTPPHPRGGAIAATPYSLGYSGISRRSKLAPAPAFWRYDRQGQGYPPSGMLRSGGAGIRRSLLAEGGDASTSAAPPPPPFAPPPLSDDEDTNSFKAGAVTIAGMTFMTIMLVIAWMKSGRVGQKHSHQGQKFLDAVNRDPREGDPLAILSFRSFRPRVSKVVWTVWELTETIITLPWTRSLPVWKCLKLTWKLFTDVDEIKVVLDRGKPRCGACGVAPQNQNAYITVDTCTLSSIIVYTIATHSR</sequence>
<evidence type="ECO:0000313" key="3">
    <source>
        <dbReference type="EMBL" id="KAK3272770.1"/>
    </source>
</evidence>
<feature type="region of interest" description="Disordered" evidence="1">
    <location>
        <begin position="67"/>
        <end position="94"/>
    </location>
</feature>
<name>A0AAE0G6Z1_9CHLO</name>
<organism evidence="3 4">
    <name type="scientific">Cymbomonas tetramitiformis</name>
    <dbReference type="NCBI Taxonomy" id="36881"/>
    <lineage>
        <taxon>Eukaryota</taxon>
        <taxon>Viridiplantae</taxon>
        <taxon>Chlorophyta</taxon>
        <taxon>Pyramimonadophyceae</taxon>
        <taxon>Pyramimonadales</taxon>
        <taxon>Pyramimonadaceae</taxon>
        <taxon>Cymbomonas</taxon>
    </lineage>
</organism>
<keyword evidence="2" id="KW-1133">Transmembrane helix</keyword>
<comment type="caution">
    <text evidence="3">The sequence shown here is derived from an EMBL/GenBank/DDBJ whole genome shotgun (WGS) entry which is preliminary data.</text>
</comment>